<gene>
    <name evidence="3" type="ORF">CLH62_20120</name>
</gene>
<dbReference type="SUPFAM" id="SSF55464">
    <property type="entry name" value="Origin of replication-binding domain, RBD-like"/>
    <property type="match status" value="1"/>
</dbReference>
<dbReference type="SUPFAM" id="SSF52540">
    <property type="entry name" value="P-loop containing nucleoside triphosphate hydrolases"/>
    <property type="match status" value="2"/>
</dbReference>
<organism evidence="3 4">
    <name type="scientific">Marinobacter guineae</name>
    <dbReference type="NCBI Taxonomy" id="432303"/>
    <lineage>
        <taxon>Bacteria</taxon>
        <taxon>Pseudomonadati</taxon>
        <taxon>Pseudomonadota</taxon>
        <taxon>Gammaproteobacteria</taxon>
        <taxon>Pseudomonadales</taxon>
        <taxon>Marinobacteraceae</taxon>
        <taxon>Marinobacter</taxon>
    </lineage>
</organism>
<dbReference type="Gene3D" id="2.30.30.940">
    <property type="match status" value="1"/>
</dbReference>
<dbReference type="EMBL" id="NTFI01000013">
    <property type="protein sequence ID" value="PHQ23591.1"/>
    <property type="molecule type" value="Genomic_DNA"/>
</dbReference>
<evidence type="ECO:0000313" key="3">
    <source>
        <dbReference type="EMBL" id="PHQ23591.1"/>
    </source>
</evidence>
<feature type="region of interest" description="Disordered" evidence="1">
    <location>
        <begin position="253"/>
        <end position="274"/>
    </location>
</feature>
<dbReference type="Proteomes" id="UP000229044">
    <property type="component" value="Unassembled WGS sequence"/>
</dbReference>
<dbReference type="CDD" id="cd17933">
    <property type="entry name" value="DEXSc_RecD-like"/>
    <property type="match status" value="1"/>
</dbReference>
<dbReference type="InterPro" id="IPR014862">
    <property type="entry name" value="TrwC"/>
</dbReference>
<keyword evidence="4" id="KW-1185">Reference proteome</keyword>
<dbReference type="NCBIfam" id="TIGR02686">
    <property type="entry name" value="relax_trwC"/>
    <property type="match status" value="1"/>
</dbReference>
<reference evidence="3 4" key="1">
    <citation type="submission" date="2017-09" db="EMBL/GenBank/DDBJ databases">
        <title>The draft genome sequences of Marinobacter guineae M3B.</title>
        <authorList>
            <person name="Cao J."/>
        </authorList>
    </citation>
    <scope>NUCLEOTIDE SEQUENCE [LARGE SCALE GENOMIC DNA]</scope>
    <source>
        <strain evidence="3 4">M3B</strain>
    </source>
</reference>
<dbReference type="CDD" id="cd18809">
    <property type="entry name" value="SF1_C_RecD"/>
    <property type="match status" value="1"/>
</dbReference>
<feature type="domain" description="TrwC relaxase" evidence="2">
    <location>
        <begin position="10"/>
        <end position="286"/>
    </location>
</feature>
<dbReference type="AlphaFoldDB" id="A0A2G1VA06"/>
<dbReference type="InterPro" id="IPR014059">
    <property type="entry name" value="TraI/TrwC_relax"/>
</dbReference>
<evidence type="ECO:0000256" key="1">
    <source>
        <dbReference type="SAM" id="MobiDB-lite"/>
    </source>
</evidence>
<name>A0A2G1VA06_9GAMM</name>
<dbReference type="RefSeq" id="WP_099619977.1">
    <property type="nucleotide sequence ID" value="NZ_KZ319345.1"/>
</dbReference>
<sequence>MLSIKALGSAKQAGSYYKDADYYGKNENGEKEVIPSEWVGKGAALMGLEGPVDIKVFQQALEGRLPTGDTLGRSDGKGGLEHKPGWDFTFSAPKSVSIMALMGGDERLMAAHKEAVKSAVGYIEDRLVGARNTSEGVSQFVRTENLAAATFTHTTSRALDPQLHTHSVILNATLRNDGQWRSIESRKMYDPNVAAGQVYRSELAMKAQELGYTIERGKNGTFELQEVSQELRDLYSKRRKDIEAAAKERGLEGAKAMDRASLMTRDSKQSTTEDVLQERWRSELQEARLTVPTIPEARPSAERDSPDRAKDDAIFAYKKLAEREAVFSEGELVKMTLAWGVGNHSIKDVEQAVRSLKQEKVLLHATGVSRDEAYLTTPQALKKERYIVDLVKTGQNELKPISGKGAVKEYGQSLGFTRGQMEGATTILNGKDRVVGVQGYAGTGKTYMLSAVREVAEGKGYSVRGFAPTGSASDSLMEGSGIRSQTLASHLYALAREEEGKGGKGLDQKKLWIVDEGSLVNANQMADLLTYARKEGARVALVGDHAQIGSVEWGKPFAQLVRGGMKTAQMTEIQRQKNNPILLQAVKDAMVGQVAKAMKNVAGRIHEDPNRETLVTRVIDDYAGMTARDRSDTLLMVPDNETRAVVNQGIREKLQQSGDLKKDKAELKALVSLGLTRVEKGSSRGYQKGDLVQFARDFKTIGVERNELVKVLRVDGEKVRFANKDGQEVEWRPDKVAGRAKHGVEVYREEDKRLAEGDRIRWTKTDKDRDLKNGAKGEIERIDGSTAIIKFQDGRRISLDLKEDKHWDHAYASTIVSAQGQTYRSAMALAESWRRNLVNQKSFYVGLSRAKEDARIYTDDRAKLTKGIEERTGEKTSALEGRNVSVEKMFAADGLVKETRMEKVTQKVKEIVDKALGREKGGPAKDLSL</sequence>
<dbReference type="Gene3D" id="3.40.50.300">
    <property type="entry name" value="P-loop containing nucleotide triphosphate hydrolases"/>
    <property type="match status" value="2"/>
</dbReference>
<protein>
    <recommendedName>
        <fullName evidence="2">TrwC relaxase domain-containing protein</fullName>
    </recommendedName>
</protein>
<dbReference type="NCBIfam" id="NF041492">
    <property type="entry name" value="MobF"/>
    <property type="match status" value="1"/>
</dbReference>
<dbReference type="Pfam" id="PF13604">
    <property type="entry name" value="AAA_30"/>
    <property type="match status" value="1"/>
</dbReference>
<dbReference type="OrthoDB" id="1634048at2"/>
<comment type="caution">
    <text evidence="3">The sequence shown here is derived from an EMBL/GenBank/DDBJ whole genome shotgun (WGS) entry which is preliminary data.</text>
</comment>
<dbReference type="Pfam" id="PF08751">
    <property type="entry name" value="TrwC"/>
    <property type="match status" value="1"/>
</dbReference>
<accession>A0A2G1VA06</accession>
<evidence type="ECO:0000259" key="2">
    <source>
        <dbReference type="Pfam" id="PF08751"/>
    </source>
</evidence>
<evidence type="ECO:0000313" key="4">
    <source>
        <dbReference type="Proteomes" id="UP000229044"/>
    </source>
</evidence>
<proteinExistence type="predicted"/>
<dbReference type="InterPro" id="IPR027417">
    <property type="entry name" value="P-loop_NTPase"/>
</dbReference>